<dbReference type="SUPFAM" id="SSF75011">
    <property type="entry name" value="3-carboxy-cis,cis-mucoante lactonizing enzyme"/>
    <property type="match status" value="1"/>
</dbReference>
<dbReference type="InterPro" id="IPR008979">
    <property type="entry name" value="Galactose-bd-like_sf"/>
</dbReference>
<dbReference type="Gene3D" id="2.130.10.10">
    <property type="entry name" value="YVTN repeat-like/Quinoprotein amine dehydrogenase"/>
    <property type="match status" value="3"/>
</dbReference>
<evidence type="ECO:0000256" key="1">
    <source>
        <dbReference type="SAM" id="SignalP"/>
    </source>
</evidence>
<keyword evidence="4" id="KW-1185">Reference proteome</keyword>
<evidence type="ECO:0000259" key="2">
    <source>
        <dbReference type="PROSITE" id="PS50022"/>
    </source>
</evidence>
<reference evidence="3 4" key="1">
    <citation type="submission" date="2019-03" db="EMBL/GenBank/DDBJ databases">
        <title>Genomic features of bacteria from cold environments.</title>
        <authorList>
            <person name="Shen L."/>
        </authorList>
    </citation>
    <scope>NUCLEOTIDE SEQUENCE [LARGE SCALE GENOMIC DNA]</scope>
    <source>
        <strain evidence="4">T3246-1</strain>
    </source>
</reference>
<dbReference type="PROSITE" id="PS50022">
    <property type="entry name" value="FA58C_3"/>
    <property type="match status" value="2"/>
</dbReference>
<proteinExistence type="predicted"/>
<dbReference type="InterPro" id="IPR032109">
    <property type="entry name" value="Big_3_5"/>
</dbReference>
<feature type="domain" description="F5/8 type C" evidence="2">
    <location>
        <begin position="1576"/>
        <end position="1706"/>
    </location>
</feature>
<dbReference type="PANTHER" id="PTHR40274:SF3">
    <property type="entry name" value="VIRGINIAMYCIN B LYASE"/>
    <property type="match status" value="1"/>
</dbReference>
<organism evidence="3 4">
    <name type="scientific">Occultella glacieicola</name>
    <dbReference type="NCBI Taxonomy" id="2518684"/>
    <lineage>
        <taxon>Bacteria</taxon>
        <taxon>Bacillati</taxon>
        <taxon>Actinomycetota</taxon>
        <taxon>Actinomycetes</taxon>
        <taxon>Micrococcales</taxon>
        <taxon>Ruaniaceae</taxon>
        <taxon>Occultella</taxon>
    </lineage>
</organism>
<dbReference type="PANTHER" id="PTHR40274">
    <property type="entry name" value="VIRGINIAMYCIN B LYASE"/>
    <property type="match status" value="1"/>
</dbReference>
<protein>
    <recommendedName>
        <fullName evidence="2">F5/8 type C domain-containing protein</fullName>
    </recommendedName>
</protein>
<evidence type="ECO:0000313" key="4">
    <source>
        <dbReference type="Proteomes" id="UP000504882"/>
    </source>
</evidence>
<dbReference type="InterPro" id="IPR051344">
    <property type="entry name" value="Vgb"/>
</dbReference>
<dbReference type="SUPFAM" id="SSF69322">
    <property type="entry name" value="Tricorn protease domain 2"/>
    <property type="match status" value="1"/>
</dbReference>
<dbReference type="EMBL" id="SMNA01000006">
    <property type="protein sequence ID" value="TDE92791.1"/>
    <property type="molecule type" value="Genomic_DNA"/>
</dbReference>
<dbReference type="SUPFAM" id="SSF82171">
    <property type="entry name" value="DPP6 N-terminal domain-like"/>
    <property type="match status" value="1"/>
</dbReference>
<dbReference type="InterPro" id="IPR000421">
    <property type="entry name" value="FA58C"/>
</dbReference>
<dbReference type="Gene3D" id="2.60.120.260">
    <property type="entry name" value="Galactose-binding domain-like"/>
    <property type="match status" value="2"/>
</dbReference>
<dbReference type="InterPro" id="IPR015943">
    <property type="entry name" value="WD40/YVTN_repeat-like_dom_sf"/>
</dbReference>
<dbReference type="RefSeq" id="WP_133108421.1">
    <property type="nucleotide sequence ID" value="NZ_SMNA01000006.1"/>
</dbReference>
<comment type="caution">
    <text evidence="3">The sequence shown here is derived from an EMBL/GenBank/DDBJ whole genome shotgun (WGS) entry which is preliminary data.</text>
</comment>
<dbReference type="InterPro" id="IPR013783">
    <property type="entry name" value="Ig-like_fold"/>
</dbReference>
<sequence>MKRRTPTHIALVAVAALVVSALPAVGNTVENGHTIEEVGAPITAVNIRTAAMGAMPDGSPVVYAPTYGEPARLSVVNGETGELLSVHDLGDKTTSNYTGVSPDGSAYAAGQTPGANLFRYDPATDAVTDLGAPVAGETNISRLTSFAEDGTLYSGTFPSGHVFSYHPERGFHDFGPIADGEQYARSTAFDGDHTLYVGTGTNARLFEMDVTTGERTEIPLPSEYAGQQTYVNEMYYRDGLLFAFLSPAYAYIVYDTSIGAWRESLTDVQASPISEVVDGRVYYVNRTPNDVFGYDLATGGVTRVTELDAISLNTSRGFGILELEDPQWPGTTLTGMGLTGRMWHYNLQTQEFRWVQTEASAGALKIAALGMAPDNQLYAAGFLTPNTMARIDVDTLEHEPLPGPSQSQFIGTVEVEGAEPSMYIGGYSDAGVWRHDHTAQWDYPYNPISIARLDSHDQERVLAIVEAGDRLAVATLGPKGTLGGHLSIVDPVDGTIPYTDEPVPTYAVASVLHREIDGRDVLIGGTTSNQLGVEHPDPDARLFVFDLATLTTEYVTVPRAGASAISQIRELPDGRIWAVANDSTILELDVRHDGAGYTIGTTEVASIFGEPRGAGDWAGARLGLLDEDTLVGNAGGWVYTVQVATGAVELITEGSEATPTGDGRFFFARDTVVFRGTPQGWVAPDPTDPTDPTEPTEPYNYALAANGASATASSAHGEYGAAQTIDGDTSSTASRWVSAAGDDEPWLEVTFAEESPIDTVNLYQYLNYELGDYDISAQVDGQWVTVAEARGNVSPRTVHEFDGVLATAVRLDGVSSSDGRVRLFELEVTCRAGGLCGGDAPECPAAPPATGVAVRSLGVPVTELQMNVSATGYLPDGRPVLYVQGGSPGNAVQFAVIDALTGEQLRHHAIEELNDSLSMISTQDGSVYIPGWGPEALLFRYDAATDTMTNLGHAVVGESHITRIVEAEDGTLYGGTFPNGHVFSYDPSTDEFTDYGQVDPTEYYARAVAYDEAGNLYVGTEGTARVIRLDLDTGERTEIPQPPTMAPNDYRISLMAWRDGLLFAYFGGSLEWHVYDPSVGEWVAHLPRSAPSMPTEVSADGKVYFANTAENRLYSFDVATLELADAGWDRAVNYYLGGGGMGLIELGHEDYPGESIVGMGRRGELWRFNLGTGTGAVDTDAQMPMTPITVRSFGSGNDGEVYVGLSFNNGNLVTYDPDADELNVQSASLSAQVHQYLTTDEAIYLGTYTGAVLRRYDPDQPLGSGNPGVVFSLNDHNQDRLFGLAEAGDRIAAGSLGKRGHPSGRLVFFTPSTGEVEDFGEILPGHQLISMAVIGDTLYIGTSNNTPGADPIVDESVIIAWDLTTDTIAWQSAPIPGLSTISAMVPREDGQLWALTGDGTVFRFDPQTRQVEQSVEITGGGSGNHGYPKLSLGPDGLLYGSTGGGIIFSLDPWTGAYEVLTHGNYVMPHSDGRLYFARGSEVFQATLTRGTEPWVVTPAPVTFDDRDGTDEDTFTVPEATGVGYRVDGQVIEPGIHPGSGAVTVRAVAADCYQLAAGSTTEWSHEFGTGEGDPDPDQPYNYALASNGASAESSSELRDFTASNLIDGDTDAADSRWVSAAEDTDPWLEITFAQESPIDTVSTYQQQNYQLDDYDITAQVDGQWVTVAEVRGNVEIGTVHQFGGVRATALRFEGFTSPDGRVRMFEVEVTCQVSDSCTDDGEADPTSTTLAITGDPVSGADLTLTSTVEPAGAAGAVTFLDGTTELATVDVADGAASTVVTLGAGTHSLTAAFTSATADWAASASEPVAVEVSRSAATTGVDLSRPAGGYGTATTATVTVAGTSAPPSGVVEIRNGDDVLVGGELSVDGLVGTAEVELPRDLPAGRYQLTAVYLGDAEVTDSTSAAVAYRVVPARPSVDIDAPSMVRRGEAPQVTITVRGADGGPAPTGTVTITSGFRVVEVVMLDADGRASVELPPVSFLTLVTATYGGDQGYRPGLGIDLIRGW</sequence>
<gene>
    <name evidence="3" type="ORF">EXU48_14875</name>
</gene>
<dbReference type="Pfam" id="PF16640">
    <property type="entry name" value="Big_3_5"/>
    <property type="match status" value="2"/>
</dbReference>
<dbReference type="Gene3D" id="2.60.40.10">
    <property type="entry name" value="Immunoglobulins"/>
    <property type="match status" value="2"/>
</dbReference>
<feature type="domain" description="F5/8 type C" evidence="2">
    <location>
        <begin position="696"/>
        <end position="831"/>
    </location>
</feature>
<evidence type="ECO:0000313" key="3">
    <source>
        <dbReference type="EMBL" id="TDE92791.1"/>
    </source>
</evidence>
<accession>A0ABY2E3V7</accession>
<dbReference type="Proteomes" id="UP000504882">
    <property type="component" value="Unassembled WGS sequence"/>
</dbReference>
<name>A0ABY2E3V7_9MICO</name>
<feature type="chain" id="PRO_5047350179" description="F5/8 type C domain-containing protein" evidence="1">
    <location>
        <begin position="27"/>
        <end position="2005"/>
    </location>
</feature>
<dbReference type="Pfam" id="PF00754">
    <property type="entry name" value="F5_F8_type_C"/>
    <property type="match status" value="2"/>
</dbReference>
<dbReference type="SUPFAM" id="SSF101898">
    <property type="entry name" value="NHL repeat"/>
    <property type="match status" value="1"/>
</dbReference>
<keyword evidence="1" id="KW-0732">Signal</keyword>
<feature type="signal peptide" evidence="1">
    <location>
        <begin position="1"/>
        <end position="26"/>
    </location>
</feature>
<dbReference type="SUPFAM" id="SSF49785">
    <property type="entry name" value="Galactose-binding domain-like"/>
    <property type="match status" value="2"/>
</dbReference>